<keyword evidence="3" id="KW-1185">Reference proteome</keyword>
<evidence type="ECO:0000256" key="1">
    <source>
        <dbReference type="SAM" id="MobiDB-lite"/>
    </source>
</evidence>
<reference evidence="2 3" key="1">
    <citation type="submission" date="2020-03" db="EMBL/GenBank/DDBJ databases">
        <authorList>
            <person name="Wang L."/>
            <person name="He N."/>
            <person name="Li Y."/>
            <person name="Fang Y."/>
            <person name="Zhang F."/>
        </authorList>
    </citation>
    <scope>NUCLEOTIDE SEQUENCE [LARGE SCALE GENOMIC DNA]</scope>
    <source>
        <strain evidence="2 3">36D10-4-7</strain>
    </source>
</reference>
<comment type="caution">
    <text evidence="2">The sequence shown here is derived from an EMBL/GenBank/DDBJ whole genome shotgun (WGS) entry which is preliminary data.</text>
</comment>
<evidence type="ECO:0000313" key="2">
    <source>
        <dbReference type="EMBL" id="NJR79239.1"/>
    </source>
</evidence>
<name>A0ABX1CP34_9SPHN</name>
<dbReference type="EMBL" id="JAAVJH010000006">
    <property type="protein sequence ID" value="NJR79239.1"/>
    <property type="molecule type" value="Genomic_DNA"/>
</dbReference>
<evidence type="ECO:0000313" key="3">
    <source>
        <dbReference type="Proteomes" id="UP000732399"/>
    </source>
</evidence>
<sequence length="54" mass="5995">MIRSRDEAEAGVMSSADETLMEVMLNLHGEQRQTADPAHDTVPRRTKLPVSRGC</sequence>
<feature type="region of interest" description="Disordered" evidence="1">
    <location>
        <begin position="30"/>
        <end position="54"/>
    </location>
</feature>
<dbReference type="Proteomes" id="UP000732399">
    <property type="component" value="Unassembled WGS sequence"/>
</dbReference>
<gene>
    <name evidence="2" type="ORF">HBH26_11650</name>
</gene>
<proteinExistence type="predicted"/>
<feature type="compositionally biased region" description="Basic and acidic residues" evidence="1">
    <location>
        <begin position="30"/>
        <end position="43"/>
    </location>
</feature>
<accession>A0ABX1CP34</accession>
<protein>
    <submittedName>
        <fullName evidence="2">Uncharacterized protein</fullName>
    </submittedName>
</protein>
<organism evidence="2 3">
    <name type="scientific">Sphingomonas corticis</name>
    <dbReference type="NCBI Taxonomy" id="2722791"/>
    <lineage>
        <taxon>Bacteria</taxon>
        <taxon>Pseudomonadati</taxon>
        <taxon>Pseudomonadota</taxon>
        <taxon>Alphaproteobacteria</taxon>
        <taxon>Sphingomonadales</taxon>
        <taxon>Sphingomonadaceae</taxon>
        <taxon>Sphingomonas</taxon>
    </lineage>
</organism>